<keyword evidence="4" id="KW-0325">Glycoprotein</keyword>
<evidence type="ECO:0000256" key="4">
    <source>
        <dbReference type="ARBA" id="ARBA00023180"/>
    </source>
</evidence>
<reference evidence="7" key="1">
    <citation type="submission" date="2018-08" db="EMBL/GenBank/DDBJ databases">
        <authorList>
            <person name="Rossello M."/>
        </authorList>
    </citation>
    <scope>NUCLEOTIDE SEQUENCE [LARGE SCALE GENOMIC DNA]</scope>
    <source>
        <strain evidence="7">cv. Chinese Spring</strain>
    </source>
</reference>
<feature type="chain" id="PRO_5043179706" description="Bifunctional inhibitor/plant lipid transfer protein/seed storage helical domain-containing protein" evidence="5">
    <location>
        <begin position="22"/>
        <end position="144"/>
    </location>
</feature>
<evidence type="ECO:0000313" key="8">
    <source>
        <dbReference type="Proteomes" id="UP000019116"/>
    </source>
</evidence>
<evidence type="ECO:0000256" key="5">
    <source>
        <dbReference type="SAM" id="SignalP"/>
    </source>
</evidence>
<dbReference type="InterPro" id="IPR016140">
    <property type="entry name" value="Bifunc_inhib/LTP/seed_store"/>
</dbReference>
<reference evidence="7" key="2">
    <citation type="submission" date="2018-10" db="UniProtKB">
        <authorList>
            <consortium name="EnsemblPlants"/>
        </authorList>
    </citation>
    <scope>IDENTIFICATION</scope>
</reference>
<keyword evidence="3" id="KW-1015">Disulfide bond</keyword>
<keyword evidence="2 5" id="KW-0732">Signal</keyword>
<name>A0A3B6R9Y1_WHEAT</name>
<organism evidence="7">
    <name type="scientific">Triticum aestivum</name>
    <name type="common">Wheat</name>
    <dbReference type="NCBI Taxonomy" id="4565"/>
    <lineage>
        <taxon>Eukaryota</taxon>
        <taxon>Viridiplantae</taxon>
        <taxon>Streptophyta</taxon>
        <taxon>Embryophyta</taxon>
        <taxon>Tracheophyta</taxon>
        <taxon>Spermatophyta</taxon>
        <taxon>Magnoliopsida</taxon>
        <taxon>Liliopsida</taxon>
        <taxon>Poales</taxon>
        <taxon>Poaceae</taxon>
        <taxon>BOP clade</taxon>
        <taxon>Pooideae</taxon>
        <taxon>Triticodae</taxon>
        <taxon>Triticeae</taxon>
        <taxon>Triticinae</taxon>
        <taxon>Triticum</taxon>
    </lineage>
</organism>
<dbReference type="Pfam" id="PF14368">
    <property type="entry name" value="LTP_2"/>
    <property type="match status" value="1"/>
</dbReference>
<dbReference type="OrthoDB" id="690947at2759"/>
<dbReference type="InterPro" id="IPR036312">
    <property type="entry name" value="Bifun_inhib/LTP/seed_sf"/>
</dbReference>
<sequence length="144" mass="14899">MHCSAVLLFLLVLPRPRPAAAVGASAPAPAPAPGRSMSITPSPLLPCLEEVLPCTAYLKSAGRPAPTCCTALSRAAATEMPCICQLLADPGMLADFNVTREQALALPARCRLPVGCRDSSVGTPDPGQFPPTCDARLSHNLQGI</sequence>
<feature type="domain" description="Bifunctional inhibitor/plant lipid transfer protein/seed storage helical" evidence="6">
    <location>
        <begin position="37"/>
        <end position="113"/>
    </location>
</feature>
<evidence type="ECO:0000256" key="2">
    <source>
        <dbReference type="ARBA" id="ARBA00022729"/>
    </source>
</evidence>
<keyword evidence="8" id="KW-1185">Reference proteome</keyword>
<protein>
    <recommendedName>
        <fullName evidence="6">Bifunctional inhibitor/plant lipid transfer protein/seed storage helical domain-containing protein</fullName>
    </recommendedName>
</protein>
<comment type="similarity">
    <text evidence="1">Belongs to the plant LTP family.</text>
</comment>
<dbReference type="Gramene" id="TraesCLE_scaffold_101581_01G000100.1">
    <property type="protein sequence ID" value="TraesCLE_scaffold_101581_01G000100.1"/>
    <property type="gene ID" value="TraesCLE_scaffold_101581_01G000100"/>
</dbReference>
<dbReference type="Gramene" id="TraesCS7A02G117801.1">
    <property type="protein sequence ID" value="TraesCS7A02G117801.1.cds1"/>
    <property type="gene ID" value="TraesCS7A02G117801"/>
</dbReference>
<proteinExistence type="inferred from homology"/>
<evidence type="ECO:0000259" key="6">
    <source>
        <dbReference type="Pfam" id="PF14368"/>
    </source>
</evidence>
<dbReference type="Gramene" id="TraesCS7A03G0278800.1">
    <property type="protein sequence ID" value="TraesCS7A03G0278800.1.CDS1"/>
    <property type="gene ID" value="TraesCS7A03G0278800"/>
</dbReference>
<evidence type="ECO:0000256" key="1">
    <source>
        <dbReference type="ARBA" id="ARBA00009748"/>
    </source>
</evidence>
<dbReference type="Proteomes" id="UP000019116">
    <property type="component" value="Chromosome 7A"/>
</dbReference>
<dbReference type="EnsemblPlants" id="TraesCS7A02G117801.1">
    <property type="protein sequence ID" value="TraesCS7A02G117801.1.cds1"/>
    <property type="gene ID" value="TraesCS7A02G117801"/>
</dbReference>
<dbReference type="Gene3D" id="1.10.110.10">
    <property type="entry name" value="Plant lipid-transfer and hydrophobic proteins"/>
    <property type="match status" value="1"/>
</dbReference>
<dbReference type="AlphaFoldDB" id="A0A3B6R9Y1"/>
<evidence type="ECO:0000256" key="3">
    <source>
        <dbReference type="ARBA" id="ARBA00023157"/>
    </source>
</evidence>
<feature type="signal peptide" evidence="5">
    <location>
        <begin position="1"/>
        <end position="21"/>
    </location>
</feature>
<dbReference type="PANTHER" id="PTHR33044">
    <property type="entry name" value="BIFUNCTIONAL INHIBITOR/LIPID-TRANSFER PROTEIN/SEED STORAGE 2S ALBUMIN SUPERFAMILY PROTEIN-RELATED"/>
    <property type="match status" value="1"/>
</dbReference>
<dbReference type="Gramene" id="TraesROB_scaffold_109515_01G000100.1">
    <property type="protein sequence ID" value="TraesROB_scaffold_109515_01G000100.1"/>
    <property type="gene ID" value="TraesROB_scaffold_109515_01G000100"/>
</dbReference>
<evidence type="ECO:0000313" key="7">
    <source>
        <dbReference type="EnsemblPlants" id="TraesCS7A02G117801.1.cds1"/>
    </source>
</evidence>
<dbReference type="CDD" id="cd00010">
    <property type="entry name" value="AAI_LTSS"/>
    <property type="match status" value="1"/>
</dbReference>
<dbReference type="SUPFAM" id="SSF47699">
    <property type="entry name" value="Bifunctional inhibitor/lipid-transfer protein/seed storage 2S albumin"/>
    <property type="match status" value="1"/>
</dbReference>
<accession>A0A3B6R9Y1</accession>
<dbReference type="InterPro" id="IPR043325">
    <property type="entry name" value="LTSS"/>
</dbReference>
<dbReference type="Gramene" id="TraesPARA_EIv1.0_2254040.1">
    <property type="protein sequence ID" value="TraesPARA_EIv1.0_2254040.1.CDS1"/>
    <property type="gene ID" value="TraesPARA_EIv1.0_2254040"/>
</dbReference>